<evidence type="ECO:0000256" key="1">
    <source>
        <dbReference type="ARBA" id="ARBA00023015"/>
    </source>
</evidence>
<keyword evidence="2" id="KW-0238">DNA-binding</keyword>
<dbReference type="InterPro" id="IPR036390">
    <property type="entry name" value="WH_DNA-bd_sf"/>
</dbReference>
<feature type="domain" description="HTH hxlR-type" evidence="5">
    <location>
        <begin position="11"/>
        <end position="107"/>
    </location>
</feature>
<dbReference type="AlphaFoldDB" id="A0A2Z3GXS6"/>
<proteinExistence type="predicted"/>
<dbReference type="PANTHER" id="PTHR33204:SF18">
    <property type="entry name" value="TRANSCRIPTIONAL REGULATORY PROTEIN"/>
    <property type="match status" value="1"/>
</dbReference>
<dbReference type="GO" id="GO:0003677">
    <property type="term" value="F:DNA binding"/>
    <property type="evidence" value="ECO:0007669"/>
    <property type="project" value="UniProtKB-KW"/>
</dbReference>
<protein>
    <submittedName>
        <fullName evidence="6">Transcriptional regulator</fullName>
    </submittedName>
</protein>
<dbReference type="RefSeq" id="WP_010043731.1">
    <property type="nucleotide sequence ID" value="NZ_CP025958.1"/>
</dbReference>
<accession>A0A2Z3GXS6</accession>
<evidence type="ECO:0000256" key="4">
    <source>
        <dbReference type="SAM" id="MobiDB-lite"/>
    </source>
</evidence>
<dbReference type="OrthoDB" id="9791143at2"/>
<dbReference type="Pfam" id="PF01638">
    <property type="entry name" value="HxlR"/>
    <property type="match status" value="1"/>
</dbReference>
<dbReference type="InterPro" id="IPR036388">
    <property type="entry name" value="WH-like_DNA-bd_sf"/>
</dbReference>
<dbReference type="EMBL" id="CP025958">
    <property type="protein sequence ID" value="AWM36216.1"/>
    <property type="molecule type" value="Genomic_DNA"/>
</dbReference>
<organism evidence="6 7">
    <name type="scientific">Gemmata obscuriglobus</name>
    <dbReference type="NCBI Taxonomy" id="114"/>
    <lineage>
        <taxon>Bacteria</taxon>
        <taxon>Pseudomonadati</taxon>
        <taxon>Planctomycetota</taxon>
        <taxon>Planctomycetia</taxon>
        <taxon>Gemmatales</taxon>
        <taxon>Gemmataceae</taxon>
        <taxon>Gemmata</taxon>
    </lineage>
</organism>
<evidence type="ECO:0000313" key="6">
    <source>
        <dbReference type="EMBL" id="AWM36216.1"/>
    </source>
</evidence>
<evidence type="ECO:0000313" key="7">
    <source>
        <dbReference type="Proteomes" id="UP000245802"/>
    </source>
</evidence>
<reference evidence="6 7" key="1">
    <citation type="submission" date="2018-01" db="EMBL/GenBank/DDBJ databases">
        <title>G. obscuriglobus.</title>
        <authorList>
            <person name="Franke J."/>
            <person name="Blomberg W."/>
            <person name="Selmecki A."/>
        </authorList>
    </citation>
    <scope>NUCLEOTIDE SEQUENCE [LARGE SCALE GENOMIC DNA]</scope>
    <source>
        <strain evidence="6 7">DSM 5831</strain>
    </source>
</reference>
<dbReference type="PANTHER" id="PTHR33204">
    <property type="entry name" value="TRANSCRIPTIONAL REGULATOR, MARR FAMILY"/>
    <property type="match status" value="1"/>
</dbReference>
<keyword evidence="1" id="KW-0805">Transcription regulation</keyword>
<dbReference type="KEGG" id="gog:C1280_03780"/>
<gene>
    <name evidence="6" type="ORF">C1280_03780</name>
</gene>
<feature type="region of interest" description="Disordered" evidence="4">
    <location>
        <begin position="126"/>
        <end position="160"/>
    </location>
</feature>
<dbReference type="Proteomes" id="UP000245802">
    <property type="component" value="Chromosome"/>
</dbReference>
<evidence type="ECO:0000259" key="5">
    <source>
        <dbReference type="PROSITE" id="PS51118"/>
    </source>
</evidence>
<name>A0A2Z3GXS6_9BACT</name>
<dbReference type="PROSITE" id="PS51118">
    <property type="entry name" value="HTH_HXLR"/>
    <property type="match status" value="1"/>
</dbReference>
<feature type="compositionally biased region" description="Basic and acidic residues" evidence="4">
    <location>
        <begin position="126"/>
        <end position="141"/>
    </location>
</feature>
<dbReference type="InterPro" id="IPR002577">
    <property type="entry name" value="HTH_HxlR"/>
</dbReference>
<keyword evidence="7" id="KW-1185">Reference proteome</keyword>
<dbReference type="SUPFAM" id="SSF46785">
    <property type="entry name" value="Winged helix' DNA-binding domain"/>
    <property type="match status" value="1"/>
</dbReference>
<evidence type="ECO:0000256" key="2">
    <source>
        <dbReference type="ARBA" id="ARBA00023125"/>
    </source>
</evidence>
<sequence length="160" mass="17614">MKRKSLENEECPLARSLDAIGDAWSVLIVRQAFAGDRRFGEFEKSLGVAKNILTVRLRKLVALGVLEQVTVEGSAYQEYVLTEKGRGLFLVLMAIRQWGEGCGGDNPFVLVDKRDRKPVRPLAFHAHDGRELGPDDMELRPAAESGCQAGPARRVTPPAS</sequence>
<dbReference type="Gene3D" id="1.10.10.10">
    <property type="entry name" value="Winged helix-like DNA-binding domain superfamily/Winged helix DNA-binding domain"/>
    <property type="match status" value="1"/>
</dbReference>
<evidence type="ECO:0000256" key="3">
    <source>
        <dbReference type="ARBA" id="ARBA00023163"/>
    </source>
</evidence>
<keyword evidence="3" id="KW-0804">Transcription</keyword>